<organism evidence="2 3">
    <name type="scientific">Diploscapter pachys</name>
    <dbReference type="NCBI Taxonomy" id="2018661"/>
    <lineage>
        <taxon>Eukaryota</taxon>
        <taxon>Metazoa</taxon>
        <taxon>Ecdysozoa</taxon>
        <taxon>Nematoda</taxon>
        <taxon>Chromadorea</taxon>
        <taxon>Rhabditida</taxon>
        <taxon>Rhabditina</taxon>
        <taxon>Rhabditomorpha</taxon>
        <taxon>Rhabditoidea</taxon>
        <taxon>Rhabditidae</taxon>
        <taxon>Diploscapter</taxon>
    </lineage>
</organism>
<keyword evidence="3" id="KW-1185">Reference proteome</keyword>
<gene>
    <name evidence="2" type="ORF">WR25_20549</name>
</gene>
<accession>A0A2A2M5S2</accession>
<dbReference type="Proteomes" id="UP000218231">
    <property type="component" value="Unassembled WGS sequence"/>
</dbReference>
<name>A0A2A2M5S2_9BILA</name>
<sequence>MPCCPPLSSSTIWLAQLAASCWRYKVLDTGSSLSSCQQQRAALGCPATSNCSPRPLARTSTKGSGLSPWARNRNAPRPSARSSAWRNTRFTAATMAWLER</sequence>
<evidence type="ECO:0000313" key="3">
    <source>
        <dbReference type="Proteomes" id="UP000218231"/>
    </source>
</evidence>
<dbReference type="AlphaFoldDB" id="A0A2A2M5S2"/>
<proteinExistence type="predicted"/>
<feature type="compositionally biased region" description="Low complexity" evidence="1">
    <location>
        <begin position="67"/>
        <end position="84"/>
    </location>
</feature>
<comment type="caution">
    <text evidence="2">The sequence shown here is derived from an EMBL/GenBank/DDBJ whole genome shotgun (WGS) entry which is preliminary data.</text>
</comment>
<dbReference type="EMBL" id="LIAE01003769">
    <property type="protein sequence ID" value="PAV93848.1"/>
    <property type="molecule type" value="Genomic_DNA"/>
</dbReference>
<feature type="region of interest" description="Disordered" evidence="1">
    <location>
        <begin position="55"/>
        <end position="84"/>
    </location>
</feature>
<protein>
    <submittedName>
        <fullName evidence="2">Uncharacterized protein</fullName>
    </submittedName>
</protein>
<reference evidence="2 3" key="1">
    <citation type="journal article" date="2017" name="Curr. Biol.">
        <title>Genome architecture and evolution of a unichromosomal asexual nematode.</title>
        <authorList>
            <person name="Fradin H."/>
            <person name="Zegar C."/>
            <person name="Gutwein M."/>
            <person name="Lucas J."/>
            <person name="Kovtun M."/>
            <person name="Corcoran D."/>
            <person name="Baugh L.R."/>
            <person name="Kiontke K."/>
            <person name="Gunsalus K."/>
            <person name="Fitch D.H."/>
            <person name="Piano F."/>
        </authorList>
    </citation>
    <scope>NUCLEOTIDE SEQUENCE [LARGE SCALE GENOMIC DNA]</scope>
    <source>
        <strain evidence="2">PF1309</strain>
    </source>
</reference>
<evidence type="ECO:0000256" key="1">
    <source>
        <dbReference type="SAM" id="MobiDB-lite"/>
    </source>
</evidence>
<evidence type="ECO:0000313" key="2">
    <source>
        <dbReference type="EMBL" id="PAV93848.1"/>
    </source>
</evidence>
<feature type="compositionally biased region" description="Polar residues" evidence="1">
    <location>
        <begin position="55"/>
        <end position="64"/>
    </location>
</feature>